<keyword evidence="2 4" id="KW-0378">Hydrolase</keyword>
<keyword evidence="9" id="KW-1185">Reference proteome</keyword>
<dbReference type="GO" id="GO:0006080">
    <property type="term" value="P:substituted mannan metabolic process"/>
    <property type="evidence" value="ECO:0007669"/>
    <property type="project" value="InterPro"/>
</dbReference>
<gene>
    <name evidence="8" type="ORF">Sya03_22620</name>
</gene>
<organism evidence="8 9">
    <name type="scientific">Spirilliplanes yamanashiensis</name>
    <dbReference type="NCBI Taxonomy" id="42233"/>
    <lineage>
        <taxon>Bacteria</taxon>
        <taxon>Bacillati</taxon>
        <taxon>Actinomycetota</taxon>
        <taxon>Actinomycetes</taxon>
        <taxon>Micromonosporales</taxon>
        <taxon>Micromonosporaceae</taxon>
        <taxon>Spirilliplanes</taxon>
    </lineage>
</organism>
<dbReference type="Gene3D" id="3.20.20.80">
    <property type="entry name" value="Glycosidases"/>
    <property type="match status" value="1"/>
</dbReference>
<evidence type="ECO:0000313" key="9">
    <source>
        <dbReference type="Proteomes" id="UP000652013"/>
    </source>
</evidence>
<evidence type="ECO:0000313" key="8">
    <source>
        <dbReference type="EMBL" id="GIJ02910.1"/>
    </source>
</evidence>
<protein>
    <recommendedName>
        <fullName evidence="7">GH26 domain-containing protein</fullName>
    </recommendedName>
</protein>
<dbReference type="PANTHER" id="PTHR40079:SF4">
    <property type="entry name" value="GH26 DOMAIN-CONTAINING PROTEIN-RELATED"/>
    <property type="match status" value="1"/>
</dbReference>
<dbReference type="GO" id="GO:0016985">
    <property type="term" value="F:mannan endo-1,4-beta-mannosidase activity"/>
    <property type="evidence" value="ECO:0007669"/>
    <property type="project" value="InterPro"/>
</dbReference>
<keyword evidence="6" id="KW-0732">Signal</keyword>
<dbReference type="RefSeq" id="WP_203938195.1">
    <property type="nucleotide sequence ID" value="NZ_BAAAGJ010000005.1"/>
</dbReference>
<name>A0A8J4DJE5_9ACTN</name>
<feature type="chain" id="PRO_5035216178" description="GH26 domain-containing protein" evidence="6">
    <location>
        <begin position="36"/>
        <end position="406"/>
    </location>
</feature>
<feature type="active site" description="Proton donor" evidence="4">
    <location>
        <position position="220"/>
    </location>
</feature>
<evidence type="ECO:0000256" key="5">
    <source>
        <dbReference type="SAM" id="MobiDB-lite"/>
    </source>
</evidence>
<evidence type="ECO:0000256" key="2">
    <source>
        <dbReference type="ARBA" id="ARBA00022801"/>
    </source>
</evidence>
<comment type="caution">
    <text evidence="8">The sequence shown here is derived from an EMBL/GenBank/DDBJ whole genome shotgun (WGS) entry which is preliminary data.</text>
</comment>
<dbReference type="PROSITE" id="PS51764">
    <property type="entry name" value="GH26"/>
    <property type="match status" value="1"/>
</dbReference>
<evidence type="ECO:0000256" key="1">
    <source>
        <dbReference type="ARBA" id="ARBA00007754"/>
    </source>
</evidence>
<dbReference type="PANTHER" id="PTHR40079">
    <property type="entry name" value="MANNAN ENDO-1,4-BETA-MANNOSIDASE E-RELATED"/>
    <property type="match status" value="1"/>
</dbReference>
<comment type="similarity">
    <text evidence="1 4">Belongs to the glycosyl hydrolase 26 family.</text>
</comment>
<feature type="compositionally biased region" description="Pro residues" evidence="5">
    <location>
        <begin position="42"/>
        <end position="60"/>
    </location>
</feature>
<reference evidence="8" key="1">
    <citation type="submission" date="2021-01" db="EMBL/GenBank/DDBJ databases">
        <title>Whole genome shotgun sequence of Spirilliplanes yamanashiensis NBRC 15828.</title>
        <authorList>
            <person name="Komaki H."/>
            <person name="Tamura T."/>
        </authorList>
    </citation>
    <scope>NUCLEOTIDE SEQUENCE</scope>
    <source>
        <strain evidence="8">NBRC 15828</strain>
    </source>
</reference>
<dbReference type="SUPFAM" id="SSF51445">
    <property type="entry name" value="(Trans)glycosidases"/>
    <property type="match status" value="1"/>
</dbReference>
<evidence type="ECO:0000259" key="7">
    <source>
        <dbReference type="PROSITE" id="PS51764"/>
    </source>
</evidence>
<feature type="domain" description="GH26" evidence="7">
    <location>
        <begin position="81"/>
        <end position="378"/>
    </location>
</feature>
<dbReference type="InterPro" id="IPR022790">
    <property type="entry name" value="GH26_dom"/>
</dbReference>
<evidence type="ECO:0000256" key="6">
    <source>
        <dbReference type="SAM" id="SignalP"/>
    </source>
</evidence>
<evidence type="ECO:0000256" key="4">
    <source>
        <dbReference type="PROSITE-ProRule" id="PRU01100"/>
    </source>
</evidence>
<dbReference type="InterPro" id="IPR000805">
    <property type="entry name" value="Glyco_hydro_26"/>
</dbReference>
<feature type="region of interest" description="Disordered" evidence="5">
    <location>
        <begin position="38"/>
        <end position="66"/>
    </location>
</feature>
<dbReference type="EMBL" id="BOOY01000016">
    <property type="protein sequence ID" value="GIJ02910.1"/>
    <property type="molecule type" value="Genomic_DNA"/>
</dbReference>
<dbReference type="AlphaFoldDB" id="A0A8J4DJE5"/>
<sequence>MTSPHPRRRAAYPAVAPAVALAVAAAVATAAALWAAPGADSPAPPAAAPPASVPAAPPAAPSAAGPPAAVIGSAAAVAPASRAPGTPAALSPRASVMLARARPAGRWPGDSGLSGANGDPVNDRAAVERFCAARGRSCGVAQTYTDRTSWESMTRGTGWTFADYAGFPGVLVVSQGLVPEGRAADLPGCARGDFDAHWRDFGALMVRHGRGDSIVRLGWEFNGTFMPWHATDTATWIACFRRAADGIRAGNPAALIDWTINAHGTPAGVCGGRSTNCYPGDAYVDIVGIDNYDHWPASRTRAQFDATANRPEGLTWLLAFARRHGKLFAVGEWGVVPTGDAGRENPGYVRWMHAWFARHAPHLAYEAYFSNCEAGGVQSSLFRAGDAGCRANPGSARAYAALWGRP</sequence>
<dbReference type="Proteomes" id="UP000652013">
    <property type="component" value="Unassembled WGS sequence"/>
</dbReference>
<accession>A0A8J4DJE5</accession>
<keyword evidence="3 4" id="KW-0326">Glycosidase</keyword>
<feature type="signal peptide" evidence="6">
    <location>
        <begin position="1"/>
        <end position="35"/>
    </location>
</feature>
<evidence type="ECO:0000256" key="3">
    <source>
        <dbReference type="ARBA" id="ARBA00023295"/>
    </source>
</evidence>
<feature type="active site" description="Nucleophile" evidence="4">
    <location>
        <position position="332"/>
    </location>
</feature>
<dbReference type="InterPro" id="IPR017853">
    <property type="entry name" value="GH"/>
</dbReference>
<proteinExistence type="inferred from homology"/>